<dbReference type="WBParaSite" id="ACRNAN_scaffold10419.g21129.t1">
    <property type="protein sequence ID" value="ACRNAN_scaffold10419.g21129.t1"/>
    <property type="gene ID" value="ACRNAN_scaffold10419.g21129"/>
</dbReference>
<dbReference type="Proteomes" id="UP000887540">
    <property type="component" value="Unplaced"/>
</dbReference>
<feature type="chain" id="PRO_5037540867" evidence="1">
    <location>
        <begin position="20"/>
        <end position="109"/>
    </location>
</feature>
<feature type="signal peptide" evidence="1">
    <location>
        <begin position="1"/>
        <end position="19"/>
    </location>
</feature>
<evidence type="ECO:0000313" key="3">
    <source>
        <dbReference type="WBParaSite" id="ACRNAN_scaffold10419.g21129.t1"/>
    </source>
</evidence>
<evidence type="ECO:0000313" key="2">
    <source>
        <dbReference type="Proteomes" id="UP000887540"/>
    </source>
</evidence>
<accession>A0A914CHE5</accession>
<keyword evidence="1" id="KW-0732">Signal</keyword>
<keyword evidence="2" id="KW-1185">Reference proteome</keyword>
<proteinExistence type="predicted"/>
<dbReference type="AlphaFoldDB" id="A0A914CHE5"/>
<protein>
    <submittedName>
        <fullName evidence="3">THAP4-like heme-binding beta-barrel domain-containing protein</fullName>
    </submittedName>
</protein>
<name>A0A914CHE5_9BILA</name>
<sequence>MLRSIIFLIPISCFILIEGRYEDRYDMNKLPFDLRPIQQFIGLWSKERQEGHFLDLPAPDLIDFSINPIPKFGARTANITHTYFDAQRNVIRSDYGFMPVKNATRIDPR</sequence>
<reference evidence="3" key="1">
    <citation type="submission" date="2022-11" db="UniProtKB">
        <authorList>
            <consortium name="WormBaseParasite"/>
        </authorList>
    </citation>
    <scope>IDENTIFICATION</scope>
</reference>
<evidence type="ECO:0000256" key="1">
    <source>
        <dbReference type="SAM" id="SignalP"/>
    </source>
</evidence>
<organism evidence="2 3">
    <name type="scientific">Acrobeloides nanus</name>
    <dbReference type="NCBI Taxonomy" id="290746"/>
    <lineage>
        <taxon>Eukaryota</taxon>
        <taxon>Metazoa</taxon>
        <taxon>Ecdysozoa</taxon>
        <taxon>Nematoda</taxon>
        <taxon>Chromadorea</taxon>
        <taxon>Rhabditida</taxon>
        <taxon>Tylenchina</taxon>
        <taxon>Cephalobomorpha</taxon>
        <taxon>Cephaloboidea</taxon>
        <taxon>Cephalobidae</taxon>
        <taxon>Acrobeloides</taxon>
    </lineage>
</organism>